<evidence type="ECO:0000256" key="1">
    <source>
        <dbReference type="SAM" id="MobiDB-lite"/>
    </source>
</evidence>
<keyword evidence="3" id="KW-1185">Reference proteome</keyword>
<evidence type="ECO:0000313" key="3">
    <source>
        <dbReference type="Proteomes" id="UP000799429"/>
    </source>
</evidence>
<reference evidence="2" key="1">
    <citation type="journal article" date="2020" name="Stud. Mycol.">
        <title>101 Dothideomycetes genomes: a test case for predicting lifestyles and emergence of pathogens.</title>
        <authorList>
            <person name="Haridas S."/>
            <person name="Albert R."/>
            <person name="Binder M."/>
            <person name="Bloem J."/>
            <person name="Labutti K."/>
            <person name="Salamov A."/>
            <person name="Andreopoulos B."/>
            <person name="Baker S."/>
            <person name="Barry K."/>
            <person name="Bills G."/>
            <person name="Bluhm B."/>
            <person name="Cannon C."/>
            <person name="Castanera R."/>
            <person name="Culley D."/>
            <person name="Daum C."/>
            <person name="Ezra D."/>
            <person name="Gonzalez J."/>
            <person name="Henrissat B."/>
            <person name="Kuo A."/>
            <person name="Liang C."/>
            <person name="Lipzen A."/>
            <person name="Lutzoni F."/>
            <person name="Magnuson J."/>
            <person name="Mondo S."/>
            <person name="Nolan M."/>
            <person name="Ohm R."/>
            <person name="Pangilinan J."/>
            <person name="Park H.-J."/>
            <person name="Ramirez L."/>
            <person name="Alfaro M."/>
            <person name="Sun H."/>
            <person name="Tritt A."/>
            <person name="Yoshinaga Y."/>
            <person name="Zwiers L.-H."/>
            <person name="Turgeon B."/>
            <person name="Goodwin S."/>
            <person name="Spatafora J."/>
            <person name="Crous P."/>
            <person name="Grigoriev I."/>
        </authorList>
    </citation>
    <scope>NUCLEOTIDE SEQUENCE</scope>
    <source>
        <strain evidence="2">CBS 101060</strain>
    </source>
</reference>
<dbReference type="EMBL" id="MU006091">
    <property type="protein sequence ID" value="KAF2841439.1"/>
    <property type="molecule type" value="Genomic_DNA"/>
</dbReference>
<comment type="caution">
    <text evidence="2">The sequence shown here is derived from an EMBL/GenBank/DDBJ whole genome shotgun (WGS) entry which is preliminary data.</text>
</comment>
<dbReference type="OrthoDB" id="4188844at2759"/>
<feature type="compositionally biased region" description="Low complexity" evidence="1">
    <location>
        <begin position="24"/>
        <end position="43"/>
    </location>
</feature>
<feature type="region of interest" description="Disordered" evidence="1">
    <location>
        <begin position="1"/>
        <end position="84"/>
    </location>
</feature>
<organism evidence="2 3">
    <name type="scientific">Patellaria atrata CBS 101060</name>
    <dbReference type="NCBI Taxonomy" id="1346257"/>
    <lineage>
        <taxon>Eukaryota</taxon>
        <taxon>Fungi</taxon>
        <taxon>Dikarya</taxon>
        <taxon>Ascomycota</taxon>
        <taxon>Pezizomycotina</taxon>
        <taxon>Dothideomycetes</taxon>
        <taxon>Dothideomycetes incertae sedis</taxon>
        <taxon>Patellariales</taxon>
        <taxon>Patellariaceae</taxon>
        <taxon>Patellaria</taxon>
    </lineage>
</organism>
<protein>
    <submittedName>
        <fullName evidence="2">Uncharacterized protein</fullName>
    </submittedName>
</protein>
<dbReference type="AlphaFoldDB" id="A0A9P4VVA1"/>
<sequence>MASRAPTGNPRTTTASGVRRNLFSASLSRRPTTSSTSTSATTLHANEDETARDLIERDESGAVQFTQLNIAPLPADEEKDEREAENKLIETYRKHQQHIDPAEVMATLKASLQAKVASLDEDKWMFEEEDPVPK</sequence>
<name>A0A9P4VVA1_9PEZI</name>
<proteinExistence type="predicted"/>
<evidence type="ECO:0000313" key="2">
    <source>
        <dbReference type="EMBL" id="KAF2841439.1"/>
    </source>
</evidence>
<dbReference type="Proteomes" id="UP000799429">
    <property type="component" value="Unassembled WGS sequence"/>
</dbReference>
<gene>
    <name evidence="2" type="ORF">M501DRAFT_1000657</name>
</gene>
<accession>A0A9P4VVA1</accession>
<feature type="compositionally biased region" description="Basic and acidic residues" evidence="1">
    <location>
        <begin position="45"/>
        <end position="60"/>
    </location>
</feature>